<name>D2VUR4_NAEGR</name>
<dbReference type="AlphaFoldDB" id="D2VUR4"/>
<dbReference type="STRING" id="5762.D2VUR4"/>
<evidence type="ECO:0000256" key="5">
    <source>
        <dbReference type="SAM" id="MobiDB-lite"/>
    </source>
</evidence>
<dbReference type="InParanoid" id="D2VUR4"/>
<comment type="catalytic activity">
    <reaction evidence="4">
        <text>uridine(38/39/40) in tRNA = pseudouridine(38/39/40) in tRNA</text>
        <dbReference type="Rhea" id="RHEA:22376"/>
        <dbReference type="Rhea" id="RHEA-COMP:10085"/>
        <dbReference type="Rhea" id="RHEA-COMP:10087"/>
        <dbReference type="ChEBI" id="CHEBI:65314"/>
        <dbReference type="ChEBI" id="CHEBI:65315"/>
        <dbReference type="EC" id="5.4.99.12"/>
    </reaction>
</comment>
<dbReference type="InterPro" id="IPR001406">
    <property type="entry name" value="PsdUridine_synth_TruA"/>
</dbReference>
<dbReference type="GO" id="GO:1990481">
    <property type="term" value="P:mRNA pseudouridine synthesis"/>
    <property type="evidence" value="ECO:0007669"/>
    <property type="project" value="TreeGrafter"/>
</dbReference>
<proteinExistence type="inferred from homology"/>
<dbReference type="EC" id="5.4.99.12" evidence="4"/>
<evidence type="ECO:0000313" key="7">
    <source>
        <dbReference type="EMBL" id="EFC39499.1"/>
    </source>
</evidence>
<dbReference type="InterPro" id="IPR020094">
    <property type="entry name" value="TruA/RsuA/RluB/E/F_N"/>
</dbReference>
<gene>
    <name evidence="7" type="ORF">NAEGRDRAFT_72756</name>
</gene>
<dbReference type="PANTHER" id="PTHR11142:SF4">
    <property type="entry name" value="PSEUDOURIDYLATE SYNTHASE 1 HOMOLOG"/>
    <property type="match status" value="1"/>
</dbReference>
<keyword evidence="8" id="KW-1185">Reference proteome</keyword>
<dbReference type="Gene3D" id="3.30.70.660">
    <property type="entry name" value="Pseudouridine synthase I, catalytic domain, C-terminal subdomain"/>
    <property type="match status" value="1"/>
</dbReference>
<dbReference type="Gene3D" id="3.30.70.580">
    <property type="entry name" value="Pseudouridine synthase I, catalytic domain, N-terminal subdomain"/>
    <property type="match status" value="1"/>
</dbReference>
<evidence type="ECO:0000259" key="6">
    <source>
        <dbReference type="Pfam" id="PF01416"/>
    </source>
</evidence>
<dbReference type="InterPro" id="IPR020095">
    <property type="entry name" value="PsdUridine_synth_TruA_C"/>
</dbReference>
<keyword evidence="3 4" id="KW-0413">Isomerase</keyword>
<evidence type="ECO:0000256" key="1">
    <source>
        <dbReference type="ARBA" id="ARBA00009375"/>
    </source>
</evidence>
<dbReference type="GO" id="GO:0160147">
    <property type="term" value="F:tRNA pseudouridine(38-40) synthase activity"/>
    <property type="evidence" value="ECO:0007669"/>
    <property type="project" value="UniProtKB-EC"/>
</dbReference>
<feature type="compositionally biased region" description="Low complexity" evidence="5">
    <location>
        <begin position="8"/>
        <end position="33"/>
    </location>
</feature>
<comment type="similarity">
    <text evidence="1 4">Belongs to the tRNA pseudouridine synthase TruA family.</text>
</comment>
<feature type="domain" description="Pseudouridine synthase I TruA alpha/beta" evidence="6">
    <location>
        <begin position="297"/>
        <end position="412"/>
    </location>
</feature>
<dbReference type="Proteomes" id="UP000006671">
    <property type="component" value="Unassembled WGS sequence"/>
</dbReference>
<sequence length="483" mass="55418">MSEQQQETTTIPTTTSTTDGTTVGSTTTTISSSELVNEQNDKKRKNKFNNNNNNNKKNKKQNNKQQNSNKERDDEDADFDVSGEDLMIEDESTLVHSSFPFVISFSYNGIPFNGLQIQNGENLVKHPHLLTIEAVLLDILYGSNGESDFEQDETIIRYTKSKNCKDIRLQRACRTDRGVSAVRNAFACVMTLPNTQNHKDTFKFNNEELCKTLNDRINNHVRIKNLNLMDQIKIFNIQRVPSRFVLHHWCQFRRYLYVLPLSALDLSSRNIITKCNNIFNLETNEQKCQKLNELLGHFEGIHLFHNFTVDAKPGSDSSRRHVKTLKIIEQNLEGDLPHVVIEISGRSFMLHQIRMMIGTVIALMRGMAPNMNTTVQDNTIVNDFFENLFKAQTEVLLPMAPSEGLFLDNLDFPNFNANIVKPPFEPIKWTGTADEHAEIFKKDVILPNILKVLKEKNVVSNWLIDIHCNKAKYFAKLANKKKR</sequence>
<dbReference type="KEGG" id="ngr:NAEGRDRAFT_72756"/>
<feature type="region of interest" description="Disordered" evidence="5">
    <location>
        <begin position="1"/>
        <end position="78"/>
    </location>
</feature>
<dbReference type="VEuPathDB" id="AmoebaDB:NAEGRDRAFT_72756"/>
<dbReference type="OrthoDB" id="10256309at2759"/>
<dbReference type="GeneID" id="8850927"/>
<protein>
    <recommendedName>
        <fullName evidence="4">tRNA pseudouridine synthase</fullName>
        <ecNumber evidence="4">5.4.99.12</ecNumber>
    </recommendedName>
</protein>
<dbReference type="EMBL" id="GG738899">
    <property type="protein sequence ID" value="EFC39499.1"/>
    <property type="molecule type" value="Genomic_DNA"/>
</dbReference>
<dbReference type="FunFam" id="3.30.70.660:FF:000002">
    <property type="entry name" value="tRNA pseudouridine synthase"/>
    <property type="match status" value="1"/>
</dbReference>
<reference evidence="7 8" key="1">
    <citation type="journal article" date="2010" name="Cell">
        <title>The genome of Naegleria gruberi illuminates early eukaryotic versatility.</title>
        <authorList>
            <person name="Fritz-Laylin L.K."/>
            <person name="Prochnik S.E."/>
            <person name="Ginger M.L."/>
            <person name="Dacks J.B."/>
            <person name="Carpenter M.L."/>
            <person name="Field M.C."/>
            <person name="Kuo A."/>
            <person name="Paredez A."/>
            <person name="Chapman J."/>
            <person name="Pham J."/>
            <person name="Shu S."/>
            <person name="Neupane R."/>
            <person name="Cipriano M."/>
            <person name="Mancuso J."/>
            <person name="Tu H."/>
            <person name="Salamov A."/>
            <person name="Lindquist E."/>
            <person name="Shapiro H."/>
            <person name="Lucas S."/>
            <person name="Grigoriev I.V."/>
            <person name="Cande W.Z."/>
            <person name="Fulton C."/>
            <person name="Rokhsar D.S."/>
            <person name="Dawson S.C."/>
        </authorList>
    </citation>
    <scope>NUCLEOTIDE SEQUENCE [LARGE SCALE GENOMIC DNA]</scope>
    <source>
        <strain evidence="7 8">NEG-M</strain>
    </source>
</reference>
<dbReference type="RefSeq" id="XP_002672243.1">
    <property type="nucleotide sequence ID" value="XM_002672197.1"/>
</dbReference>
<dbReference type="InterPro" id="IPR020103">
    <property type="entry name" value="PsdUridine_synth_cat_dom_sf"/>
</dbReference>
<organism evidence="8">
    <name type="scientific">Naegleria gruberi</name>
    <name type="common">Amoeba</name>
    <dbReference type="NCBI Taxonomy" id="5762"/>
    <lineage>
        <taxon>Eukaryota</taxon>
        <taxon>Discoba</taxon>
        <taxon>Heterolobosea</taxon>
        <taxon>Tetramitia</taxon>
        <taxon>Eutetramitia</taxon>
        <taxon>Vahlkampfiidae</taxon>
        <taxon>Naegleria</taxon>
    </lineage>
</organism>
<dbReference type="GO" id="GO:0005634">
    <property type="term" value="C:nucleus"/>
    <property type="evidence" value="ECO:0007669"/>
    <property type="project" value="TreeGrafter"/>
</dbReference>
<dbReference type="GO" id="GO:0003723">
    <property type="term" value="F:RNA binding"/>
    <property type="evidence" value="ECO:0007669"/>
    <property type="project" value="InterPro"/>
</dbReference>
<evidence type="ECO:0000256" key="3">
    <source>
        <dbReference type="ARBA" id="ARBA00023235"/>
    </source>
</evidence>
<evidence type="ECO:0000256" key="4">
    <source>
        <dbReference type="RuleBase" id="RU003792"/>
    </source>
</evidence>
<dbReference type="eggNOG" id="KOG2553">
    <property type="taxonomic scope" value="Eukaryota"/>
</dbReference>
<dbReference type="InterPro" id="IPR020097">
    <property type="entry name" value="PsdUridine_synth_TruA_a/b_dom"/>
</dbReference>
<dbReference type="GO" id="GO:0031119">
    <property type="term" value="P:tRNA pseudouridine synthesis"/>
    <property type="evidence" value="ECO:0007669"/>
    <property type="project" value="UniProtKB-ARBA"/>
</dbReference>
<dbReference type="Pfam" id="PF01416">
    <property type="entry name" value="PseudoU_synth_1"/>
    <property type="match status" value="1"/>
</dbReference>
<dbReference type="OMA" id="QFRRYLY"/>
<evidence type="ECO:0000256" key="2">
    <source>
        <dbReference type="ARBA" id="ARBA00022694"/>
    </source>
</evidence>
<dbReference type="SUPFAM" id="SSF55120">
    <property type="entry name" value="Pseudouridine synthase"/>
    <property type="match status" value="1"/>
</dbReference>
<dbReference type="PANTHER" id="PTHR11142">
    <property type="entry name" value="PSEUDOURIDYLATE SYNTHASE"/>
    <property type="match status" value="1"/>
</dbReference>
<accession>D2VUR4</accession>
<evidence type="ECO:0000313" key="8">
    <source>
        <dbReference type="Proteomes" id="UP000006671"/>
    </source>
</evidence>
<keyword evidence="2 4" id="KW-0819">tRNA processing</keyword>